<dbReference type="GO" id="GO:0003677">
    <property type="term" value="F:DNA binding"/>
    <property type="evidence" value="ECO:0007669"/>
    <property type="project" value="UniProtKB-KW"/>
</dbReference>
<dbReference type="SMART" id="SM00448">
    <property type="entry name" value="REC"/>
    <property type="match status" value="1"/>
</dbReference>
<dbReference type="SUPFAM" id="SSF52172">
    <property type="entry name" value="CheY-like"/>
    <property type="match status" value="1"/>
</dbReference>
<dbReference type="InterPro" id="IPR039420">
    <property type="entry name" value="WalR-like"/>
</dbReference>
<dbReference type="GO" id="GO:0000160">
    <property type="term" value="P:phosphorelay signal transduction system"/>
    <property type="evidence" value="ECO:0007669"/>
    <property type="project" value="InterPro"/>
</dbReference>
<evidence type="ECO:0000256" key="3">
    <source>
        <dbReference type="PROSITE-ProRule" id="PRU00169"/>
    </source>
</evidence>
<dbReference type="Pfam" id="PF00196">
    <property type="entry name" value="GerE"/>
    <property type="match status" value="1"/>
</dbReference>
<dbReference type="STRING" id="589385.SAMN05421504_105567"/>
<dbReference type="InterPro" id="IPR016032">
    <property type="entry name" value="Sig_transdc_resp-reg_C-effctor"/>
</dbReference>
<dbReference type="InterPro" id="IPR011006">
    <property type="entry name" value="CheY-like_superfamily"/>
</dbReference>
<keyword evidence="1 3" id="KW-0597">Phosphoprotein</keyword>
<dbReference type="CDD" id="cd06170">
    <property type="entry name" value="LuxR_C_like"/>
    <property type="match status" value="1"/>
</dbReference>
<dbReference type="PROSITE" id="PS50110">
    <property type="entry name" value="RESPONSE_REGULATORY"/>
    <property type="match status" value="1"/>
</dbReference>
<keyword evidence="7" id="KW-1185">Reference proteome</keyword>
<dbReference type="PROSITE" id="PS50043">
    <property type="entry name" value="HTH_LUXR_2"/>
    <property type="match status" value="1"/>
</dbReference>
<feature type="domain" description="HTH luxR-type" evidence="4">
    <location>
        <begin position="137"/>
        <end position="202"/>
    </location>
</feature>
<protein>
    <submittedName>
        <fullName evidence="6">DNA-binding response regulator, NarL/FixJ family, contains REC and HTH domains</fullName>
    </submittedName>
</protein>
<dbReference type="EMBL" id="FNON01000005">
    <property type="protein sequence ID" value="SDY44277.1"/>
    <property type="molecule type" value="Genomic_DNA"/>
</dbReference>
<dbReference type="SUPFAM" id="SSF46894">
    <property type="entry name" value="C-terminal effector domain of the bipartite response regulators"/>
    <property type="match status" value="1"/>
</dbReference>
<gene>
    <name evidence="6" type="ORF">SAMN05421504_105567</name>
</gene>
<dbReference type="PANTHER" id="PTHR43214:SF44">
    <property type="entry name" value="TWO-COMPONENT RESPONSE REGULATOR"/>
    <property type="match status" value="1"/>
</dbReference>
<dbReference type="GO" id="GO:0006355">
    <property type="term" value="P:regulation of DNA-templated transcription"/>
    <property type="evidence" value="ECO:0007669"/>
    <property type="project" value="InterPro"/>
</dbReference>
<evidence type="ECO:0000256" key="2">
    <source>
        <dbReference type="ARBA" id="ARBA00023125"/>
    </source>
</evidence>
<organism evidence="6 7">
    <name type="scientific">Amycolatopsis xylanica</name>
    <dbReference type="NCBI Taxonomy" id="589385"/>
    <lineage>
        <taxon>Bacteria</taxon>
        <taxon>Bacillati</taxon>
        <taxon>Actinomycetota</taxon>
        <taxon>Actinomycetes</taxon>
        <taxon>Pseudonocardiales</taxon>
        <taxon>Pseudonocardiaceae</taxon>
        <taxon>Amycolatopsis</taxon>
    </lineage>
</organism>
<proteinExistence type="predicted"/>
<evidence type="ECO:0000256" key="1">
    <source>
        <dbReference type="ARBA" id="ARBA00022553"/>
    </source>
</evidence>
<dbReference type="SMART" id="SM00421">
    <property type="entry name" value="HTH_LUXR"/>
    <property type="match status" value="1"/>
</dbReference>
<evidence type="ECO:0000313" key="6">
    <source>
        <dbReference type="EMBL" id="SDY44277.1"/>
    </source>
</evidence>
<sequence length="205" mass="21323">MPIRVVLVEDHDMVAEAIGLALEQSGMEIVARAKSIATALTETARCRPDVVVLDRRLPDGDAVAAIGELEAAGSRVLVLTGEASAAVAARVAEAGGAGLVLKSARLDELESAVRRVAAGEVVFAPSLLGGVLDRLTGRVPGAALTAREQQTLVLLSEGSDTAQISERLGVARNTARNHVQRVLEKLGARSQLEAVAIARREGLVD</sequence>
<dbReference type="Gene3D" id="3.40.50.2300">
    <property type="match status" value="1"/>
</dbReference>
<dbReference type="PRINTS" id="PR00038">
    <property type="entry name" value="HTHLUXR"/>
</dbReference>
<dbReference type="InterPro" id="IPR058245">
    <property type="entry name" value="NreC/VraR/RcsB-like_REC"/>
</dbReference>
<reference evidence="6 7" key="1">
    <citation type="submission" date="2016-10" db="EMBL/GenBank/DDBJ databases">
        <authorList>
            <person name="de Groot N.N."/>
        </authorList>
    </citation>
    <scope>NUCLEOTIDE SEQUENCE [LARGE SCALE GENOMIC DNA]</scope>
    <source>
        <strain evidence="6 7">CPCC 202699</strain>
    </source>
</reference>
<evidence type="ECO:0000259" key="4">
    <source>
        <dbReference type="PROSITE" id="PS50043"/>
    </source>
</evidence>
<accession>A0A1H3JWD3</accession>
<dbReference type="Pfam" id="PF00072">
    <property type="entry name" value="Response_reg"/>
    <property type="match status" value="1"/>
</dbReference>
<name>A0A1H3JWD3_9PSEU</name>
<dbReference type="RefSeq" id="WP_425426034.1">
    <property type="nucleotide sequence ID" value="NZ_FNON01000005.1"/>
</dbReference>
<dbReference type="AlphaFoldDB" id="A0A1H3JWD3"/>
<feature type="domain" description="Response regulatory" evidence="5">
    <location>
        <begin position="4"/>
        <end position="117"/>
    </location>
</feature>
<dbReference type="PANTHER" id="PTHR43214">
    <property type="entry name" value="TWO-COMPONENT RESPONSE REGULATOR"/>
    <property type="match status" value="1"/>
</dbReference>
<dbReference type="Proteomes" id="UP000199515">
    <property type="component" value="Unassembled WGS sequence"/>
</dbReference>
<feature type="modified residue" description="4-aspartylphosphate" evidence="3">
    <location>
        <position position="54"/>
    </location>
</feature>
<evidence type="ECO:0000259" key="5">
    <source>
        <dbReference type="PROSITE" id="PS50110"/>
    </source>
</evidence>
<evidence type="ECO:0000313" key="7">
    <source>
        <dbReference type="Proteomes" id="UP000199515"/>
    </source>
</evidence>
<dbReference type="CDD" id="cd17535">
    <property type="entry name" value="REC_NarL-like"/>
    <property type="match status" value="1"/>
</dbReference>
<dbReference type="InterPro" id="IPR000792">
    <property type="entry name" value="Tscrpt_reg_LuxR_C"/>
</dbReference>
<dbReference type="InterPro" id="IPR001789">
    <property type="entry name" value="Sig_transdc_resp-reg_receiver"/>
</dbReference>
<keyword evidence="2 6" id="KW-0238">DNA-binding</keyword>